<reference evidence="2 3" key="1">
    <citation type="journal article" date="2024" name="J Genomics">
        <title>Draft genome sequencing and assembly of Favolaschia claudopus CIRM-BRFM 2984 isolated from oak limbs.</title>
        <authorList>
            <person name="Navarro D."/>
            <person name="Drula E."/>
            <person name="Chaduli D."/>
            <person name="Cazenave R."/>
            <person name="Ahrendt S."/>
            <person name="Wang J."/>
            <person name="Lipzen A."/>
            <person name="Daum C."/>
            <person name="Barry K."/>
            <person name="Grigoriev I.V."/>
            <person name="Favel A."/>
            <person name="Rosso M.N."/>
            <person name="Martin F."/>
        </authorList>
    </citation>
    <scope>NUCLEOTIDE SEQUENCE [LARGE SCALE GENOMIC DNA]</scope>
    <source>
        <strain evidence="2 3">CIRM-BRFM 2984</strain>
    </source>
</reference>
<evidence type="ECO:0000313" key="2">
    <source>
        <dbReference type="EMBL" id="KAK7030579.1"/>
    </source>
</evidence>
<feature type="compositionally biased region" description="Polar residues" evidence="1">
    <location>
        <begin position="85"/>
        <end position="100"/>
    </location>
</feature>
<sequence>MNKSLATKIFQAIFLKVVDSKTQSKKRDSEKQGNEEREKRTNGALLGGDKWGIANWIVSMNKKEDGNRRDGGTQLAAPPKGQAVRPQSGTTGQVDDPSIRQQQSVRHHFKQFCKISIYQGNDNTHKGTLAALRATSSAPRHGGSMTTEQFGVICKSGCCYPLQGQMRISLCSKILEQLIASVDSKKFTSIEEFVYNSANKYRAGGGGGDLPQIYTIHAVLLVPLTAAAAAEEEEADDSDANYDQAEERRTRKRAK</sequence>
<organism evidence="2 3">
    <name type="scientific">Favolaschia claudopus</name>
    <dbReference type="NCBI Taxonomy" id="2862362"/>
    <lineage>
        <taxon>Eukaryota</taxon>
        <taxon>Fungi</taxon>
        <taxon>Dikarya</taxon>
        <taxon>Basidiomycota</taxon>
        <taxon>Agaricomycotina</taxon>
        <taxon>Agaricomycetes</taxon>
        <taxon>Agaricomycetidae</taxon>
        <taxon>Agaricales</taxon>
        <taxon>Marasmiineae</taxon>
        <taxon>Mycenaceae</taxon>
        <taxon>Favolaschia</taxon>
    </lineage>
</organism>
<evidence type="ECO:0000313" key="3">
    <source>
        <dbReference type="Proteomes" id="UP001362999"/>
    </source>
</evidence>
<feature type="compositionally biased region" description="Acidic residues" evidence="1">
    <location>
        <begin position="231"/>
        <end position="240"/>
    </location>
</feature>
<feature type="region of interest" description="Disordered" evidence="1">
    <location>
        <begin position="231"/>
        <end position="255"/>
    </location>
</feature>
<dbReference type="EMBL" id="JAWWNJ010000025">
    <property type="protein sequence ID" value="KAK7030579.1"/>
    <property type="molecule type" value="Genomic_DNA"/>
</dbReference>
<name>A0AAW0BWA2_9AGAR</name>
<protein>
    <submittedName>
        <fullName evidence="2">Uncharacterized protein</fullName>
    </submittedName>
</protein>
<accession>A0AAW0BWA2</accession>
<keyword evidence="3" id="KW-1185">Reference proteome</keyword>
<feature type="region of interest" description="Disordered" evidence="1">
    <location>
        <begin position="21"/>
        <end position="46"/>
    </location>
</feature>
<comment type="caution">
    <text evidence="2">The sequence shown here is derived from an EMBL/GenBank/DDBJ whole genome shotgun (WGS) entry which is preliminary data.</text>
</comment>
<gene>
    <name evidence="2" type="ORF">R3P38DRAFT_2774899</name>
</gene>
<dbReference type="AlphaFoldDB" id="A0AAW0BWA2"/>
<dbReference type="Proteomes" id="UP001362999">
    <property type="component" value="Unassembled WGS sequence"/>
</dbReference>
<feature type="compositionally biased region" description="Basic and acidic residues" evidence="1">
    <location>
        <begin position="25"/>
        <end position="41"/>
    </location>
</feature>
<proteinExistence type="predicted"/>
<feature type="region of interest" description="Disordered" evidence="1">
    <location>
        <begin position="63"/>
        <end position="100"/>
    </location>
</feature>
<evidence type="ECO:0000256" key="1">
    <source>
        <dbReference type="SAM" id="MobiDB-lite"/>
    </source>
</evidence>